<evidence type="ECO:0000259" key="1">
    <source>
        <dbReference type="PROSITE" id="PS51094"/>
    </source>
</evidence>
<accession>Q0I402</accession>
<dbReference type="AlphaFoldDB" id="Q0I402"/>
<dbReference type="PANTHER" id="PTHR47738">
    <property type="entry name" value="PTS SYSTEM FRUCTOSE-LIKE EIIA COMPONENT-RELATED"/>
    <property type="match status" value="1"/>
</dbReference>
<dbReference type="eggNOG" id="COG1762">
    <property type="taxonomic scope" value="Bacteria"/>
</dbReference>
<dbReference type="NCBIfam" id="NF007236">
    <property type="entry name" value="PRK09665.1"/>
    <property type="match status" value="1"/>
</dbReference>
<dbReference type="GO" id="GO:0016740">
    <property type="term" value="F:transferase activity"/>
    <property type="evidence" value="ECO:0007669"/>
    <property type="project" value="UniProtKB-KW"/>
</dbReference>
<dbReference type="PROSITE" id="PS51094">
    <property type="entry name" value="PTS_EIIA_TYPE_2"/>
    <property type="match status" value="1"/>
</dbReference>
<name>Q0I402_HISS1</name>
<dbReference type="InterPro" id="IPR002178">
    <property type="entry name" value="PTS_EIIA_type-2_dom"/>
</dbReference>
<dbReference type="Pfam" id="PF00359">
    <property type="entry name" value="PTS_EIIA_2"/>
    <property type="match status" value="1"/>
</dbReference>
<dbReference type="CDD" id="cd00211">
    <property type="entry name" value="PTS_IIA_fru"/>
    <property type="match status" value="1"/>
</dbReference>
<dbReference type="Gene3D" id="3.40.930.10">
    <property type="entry name" value="Mannitol-specific EII, Chain A"/>
    <property type="match status" value="1"/>
</dbReference>
<dbReference type="EMBL" id="CP000436">
    <property type="protein sequence ID" value="ABI25419.1"/>
    <property type="molecule type" value="Genomic_DNA"/>
</dbReference>
<evidence type="ECO:0000313" key="2">
    <source>
        <dbReference type="EMBL" id="ABI25419.1"/>
    </source>
</evidence>
<gene>
    <name evidence="2" type="primary">gatA</name>
    <name evidence="2" type="ordered locus">HS_1144</name>
</gene>
<feature type="domain" description="PTS EIIA type-2" evidence="1">
    <location>
        <begin position="1"/>
        <end position="145"/>
    </location>
</feature>
<dbReference type="EC" id="2.7.1.69" evidence="2"/>
<dbReference type="GO" id="GO:0030295">
    <property type="term" value="F:protein kinase activator activity"/>
    <property type="evidence" value="ECO:0007669"/>
    <property type="project" value="TreeGrafter"/>
</dbReference>
<dbReference type="HOGENOM" id="CLU_072531_6_2_6"/>
<dbReference type="InterPro" id="IPR051541">
    <property type="entry name" value="PTS_SugarTrans_NitroReg"/>
</dbReference>
<dbReference type="SUPFAM" id="SSF55804">
    <property type="entry name" value="Phoshotransferase/anion transport protein"/>
    <property type="match status" value="1"/>
</dbReference>
<sequence length="148" mass="16746">MVSEILIKTGISFENYSEALNHIADELIAKGFVKESYRDAVFAREANFPTGIQLEEHSVAIPHCEAEHSIKPAIYFIRPDKTLVVNRADDDGTVDAEILMALVVTNPQQQLRLLRTLFGKLQDNSFVTQLLSIQESDLSEFLKQHFEI</sequence>
<proteinExistence type="predicted"/>
<reference evidence="2" key="1">
    <citation type="submission" date="2006-08" db="EMBL/GenBank/DDBJ databases">
        <title>Complete genome sequence of Haemophilus somnus 129PT.</title>
        <authorList>
            <person name="Copeland A."/>
            <person name="Lucas S."/>
            <person name="Lapidus A."/>
            <person name="Barry K."/>
            <person name="Glavina del Rio T."/>
            <person name="Hammon N."/>
            <person name="Dalin E."/>
            <person name="Tice H."/>
            <person name="Pitluck S."/>
            <person name="Brettin T.S."/>
            <person name="Bruce D."/>
            <person name="Challacombe J.F."/>
            <person name="Chertkov O."/>
            <person name="Detter J.C."/>
            <person name="Gilna P."/>
            <person name="Han S."/>
            <person name="Misra M."/>
            <person name="Tapia R."/>
            <person name="Thayer N.N."/>
            <person name="Xie G."/>
            <person name="Inzana T.J."/>
            <person name="Duncan A.J."/>
            <person name="Siddaramppa S."/>
            <person name="Richardson P."/>
        </authorList>
    </citation>
    <scope>NUCLEOTIDE SEQUENCE</scope>
    <source>
        <strain evidence="2">129PT</strain>
    </source>
</reference>
<dbReference type="InterPro" id="IPR016152">
    <property type="entry name" value="PTrfase/Anion_transptr"/>
</dbReference>
<dbReference type="PANTHER" id="PTHR47738:SF4">
    <property type="entry name" value="PTS SYSTEM GALACTITOL-SPECIFIC EIIA COMPONENT"/>
    <property type="match status" value="1"/>
</dbReference>
<protein>
    <submittedName>
        <fullName evidence="2">PTS system galactitol-specific EIIA component, Gat family</fullName>
        <ecNumber evidence="2">2.7.1.69</ecNumber>
    </submittedName>
</protein>
<dbReference type="KEGG" id="hso:HS_1144"/>
<organism evidence="2">
    <name type="scientific">Histophilus somni (strain 129Pt)</name>
    <name type="common">Haemophilus somnus</name>
    <dbReference type="NCBI Taxonomy" id="205914"/>
    <lineage>
        <taxon>Bacteria</taxon>
        <taxon>Pseudomonadati</taxon>
        <taxon>Pseudomonadota</taxon>
        <taxon>Gammaproteobacteria</taxon>
        <taxon>Pasteurellales</taxon>
        <taxon>Pasteurellaceae</taxon>
        <taxon>Histophilus</taxon>
    </lineage>
</organism>
<keyword evidence="2" id="KW-0808">Transferase</keyword>